<comment type="caution">
    <text evidence="1">The sequence shown here is derived from an EMBL/GenBank/DDBJ whole genome shotgun (WGS) entry which is preliminary data.</text>
</comment>
<protein>
    <submittedName>
        <fullName evidence="1">Uncharacterized protein</fullName>
    </submittedName>
</protein>
<accession>A0ABQ9IPY5</accession>
<dbReference type="Proteomes" id="UP001162164">
    <property type="component" value="Unassembled WGS sequence"/>
</dbReference>
<sequence>NIVNNTTEARSVPAPAAALSLTRTLLSLDKDEKHQGHATWIWETATYICDFCEPRRRKPAAIFVPGTNGIAELPFGSLTDGDTDAVMPTGKKWPYLFVVAWNAIINNYFYHSKTNIGQAFSVYYLMRISRIPKYNFNPMVNKTHVVWIYFVVLIL</sequence>
<evidence type="ECO:0000313" key="2">
    <source>
        <dbReference type="Proteomes" id="UP001162164"/>
    </source>
</evidence>
<feature type="non-terminal residue" evidence="1">
    <location>
        <position position="1"/>
    </location>
</feature>
<dbReference type="EMBL" id="JAPWTJ010004183">
    <property type="protein sequence ID" value="KAJ8947608.1"/>
    <property type="molecule type" value="Genomic_DNA"/>
</dbReference>
<organism evidence="1 2">
    <name type="scientific">Molorchus minor</name>
    <dbReference type="NCBI Taxonomy" id="1323400"/>
    <lineage>
        <taxon>Eukaryota</taxon>
        <taxon>Metazoa</taxon>
        <taxon>Ecdysozoa</taxon>
        <taxon>Arthropoda</taxon>
        <taxon>Hexapoda</taxon>
        <taxon>Insecta</taxon>
        <taxon>Pterygota</taxon>
        <taxon>Neoptera</taxon>
        <taxon>Endopterygota</taxon>
        <taxon>Coleoptera</taxon>
        <taxon>Polyphaga</taxon>
        <taxon>Cucujiformia</taxon>
        <taxon>Chrysomeloidea</taxon>
        <taxon>Cerambycidae</taxon>
        <taxon>Lamiinae</taxon>
        <taxon>Monochamini</taxon>
        <taxon>Molorchus</taxon>
    </lineage>
</organism>
<reference evidence="1" key="1">
    <citation type="journal article" date="2023" name="Insect Mol. Biol.">
        <title>Genome sequencing provides insights into the evolution of gene families encoding plant cell wall-degrading enzymes in longhorned beetles.</title>
        <authorList>
            <person name="Shin N.R."/>
            <person name="Okamura Y."/>
            <person name="Kirsch R."/>
            <person name="Pauchet Y."/>
        </authorList>
    </citation>
    <scope>NUCLEOTIDE SEQUENCE</scope>
    <source>
        <strain evidence="1">MMC_N1</strain>
    </source>
</reference>
<gene>
    <name evidence="1" type="ORF">NQ317_014009</name>
</gene>
<evidence type="ECO:0000313" key="1">
    <source>
        <dbReference type="EMBL" id="KAJ8947608.1"/>
    </source>
</evidence>
<proteinExistence type="predicted"/>
<name>A0ABQ9IPY5_9CUCU</name>
<keyword evidence="2" id="KW-1185">Reference proteome</keyword>